<evidence type="ECO:0000313" key="1">
    <source>
        <dbReference type="EMBL" id="MBB4905481.1"/>
    </source>
</evidence>
<reference evidence="1 2" key="1">
    <citation type="submission" date="2020-08" db="EMBL/GenBank/DDBJ databases">
        <title>Genomic Encyclopedia of Type Strains, Phase III (KMG-III): the genomes of soil and plant-associated and newly described type strains.</title>
        <authorList>
            <person name="Whitman W."/>
        </authorList>
    </citation>
    <scope>NUCLEOTIDE SEQUENCE [LARGE SCALE GENOMIC DNA]</scope>
    <source>
        <strain evidence="1 2">CECT 8960</strain>
    </source>
</reference>
<gene>
    <name evidence="1" type="ORF">FHR82_001698</name>
</gene>
<proteinExistence type="predicted"/>
<comment type="caution">
    <text evidence="1">The sequence shown here is derived from an EMBL/GenBank/DDBJ whole genome shotgun (WGS) entry which is preliminary data.</text>
</comment>
<sequence length="158" mass="16640">MATLLVTVGCAGEPPPPAPTVPRVESPRGLVGIDPCTLLDETARTGLGFDSGVPGTDEFGANCRWTGVHAESAQLTAFTSGDGLQELAEDRDSTTSRVRLLGYPALETFTARGEFCRYDVGVAQDQAIVATMRSGRPDSCTALQELLTVVITRLPATD</sequence>
<dbReference type="RefSeq" id="WP_184809705.1">
    <property type="nucleotide sequence ID" value="NZ_JACHJQ010000002.1"/>
</dbReference>
<name>A0A7W7Q200_9PSEU</name>
<evidence type="ECO:0000313" key="2">
    <source>
        <dbReference type="Proteomes" id="UP000520767"/>
    </source>
</evidence>
<accession>A0A7W7Q200</accession>
<dbReference type="AlphaFoldDB" id="A0A7W7Q200"/>
<organism evidence="1 2">
    <name type="scientific">Actinophytocola algeriensis</name>
    <dbReference type="NCBI Taxonomy" id="1768010"/>
    <lineage>
        <taxon>Bacteria</taxon>
        <taxon>Bacillati</taxon>
        <taxon>Actinomycetota</taxon>
        <taxon>Actinomycetes</taxon>
        <taxon>Pseudonocardiales</taxon>
        <taxon>Pseudonocardiaceae</taxon>
    </lineage>
</organism>
<dbReference type="InterPro" id="IPR024520">
    <property type="entry name" value="DUF3558"/>
</dbReference>
<dbReference type="EMBL" id="JACHJQ010000002">
    <property type="protein sequence ID" value="MBB4905481.1"/>
    <property type="molecule type" value="Genomic_DNA"/>
</dbReference>
<evidence type="ECO:0008006" key="3">
    <source>
        <dbReference type="Google" id="ProtNLM"/>
    </source>
</evidence>
<keyword evidence="2" id="KW-1185">Reference proteome</keyword>
<dbReference type="Pfam" id="PF12079">
    <property type="entry name" value="DUF3558"/>
    <property type="match status" value="1"/>
</dbReference>
<protein>
    <recommendedName>
        <fullName evidence="3">DUF3558 domain-containing protein</fullName>
    </recommendedName>
</protein>
<dbReference type="Proteomes" id="UP000520767">
    <property type="component" value="Unassembled WGS sequence"/>
</dbReference>